<name>A0A165Z446_9AGAM</name>
<gene>
    <name evidence="1" type="ORF">FIBSPDRAFT_872866</name>
</gene>
<dbReference type="EMBL" id="KV417684">
    <property type="protein sequence ID" value="KZP10208.1"/>
    <property type="molecule type" value="Genomic_DNA"/>
</dbReference>
<proteinExistence type="predicted"/>
<evidence type="ECO:0000313" key="1">
    <source>
        <dbReference type="EMBL" id="KZP10208.1"/>
    </source>
</evidence>
<sequence>MRCAHFPNTNLPLLVSKVVGTKLGLLSCRIVCSGSSWTHELQKAESVQRHKAAVWSYAYERAM</sequence>
<dbReference type="Proteomes" id="UP000076532">
    <property type="component" value="Unassembled WGS sequence"/>
</dbReference>
<organism evidence="1 2">
    <name type="scientific">Athelia psychrophila</name>
    <dbReference type="NCBI Taxonomy" id="1759441"/>
    <lineage>
        <taxon>Eukaryota</taxon>
        <taxon>Fungi</taxon>
        <taxon>Dikarya</taxon>
        <taxon>Basidiomycota</taxon>
        <taxon>Agaricomycotina</taxon>
        <taxon>Agaricomycetes</taxon>
        <taxon>Agaricomycetidae</taxon>
        <taxon>Atheliales</taxon>
        <taxon>Atheliaceae</taxon>
        <taxon>Athelia</taxon>
    </lineage>
</organism>
<dbReference type="AlphaFoldDB" id="A0A165Z446"/>
<keyword evidence="2" id="KW-1185">Reference proteome</keyword>
<evidence type="ECO:0000313" key="2">
    <source>
        <dbReference type="Proteomes" id="UP000076532"/>
    </source>
</evidence>
<reference evidence="1 2" key="1">
    <citation type="journal article" date="2016" name="Mol. Biol. Evol.">
        <title>Comparative Genomics of Early-Diverging Mushroom-Forming Fungi Provides Insights into the Origins of Lignocellulose Decay Capabilities.</title>
        <authorList>
            <person name="Nagy L.G."/>
            <person name="Riley R."/>
            <person name="Tritt A."/>
            <person name="Adam C."/>
            <person name="Daum C."/>
            <person name="Floudas D."/>
            <person name="Sun H."/>
            <person name="Yadav J.S."/>
            <person name="Pangilinan J."/>
            <person name="Larsson K.H."/>
            <person name="Matsuura K."/>
            <person name="Barry K."/>
            <person name="Labutti K."/>
            <person name="Kuo R."/>
            <person name="Ohm R.A."/>
            <person name="Bhattacharya S.S."/>
            <person name="Shirouzu T."/>
            <person name="Yoshinaga Y."/>
            <person name="Martin F.M."/>
            <person name="Grigoriev I.V."/>
            <person name="Hibbett D.S."/>
        </authorList>
    </citation>
    <scope>NUCLEOTIDE SEQUENCE [LARGE SCALE GENOMIC DNA]</scope>
    <source>
        <strain evidence="1 2">CBS 109695</strain>
    </source>
</reference>
<protein>
    <submittedName>
        <fullName evidence="1">Uncharacterized protein</fullName>
    </submittedName>
</protein>
<accession>A0A165Z446</accession>